<evidence type="ECO:0000259" key="4">
    <source>
        <dbReference type="Pfam" id="PF13193"/>
    </source>
</evidence>
<keyword evidence="2 5" id="KW-0436">Ligase</keyword>
<evidence type="ECO:0000313" key="5">
    <source>
        <dbReference type="EMBL" id="GAA3382543.1"/>
    </source>
</evidence>
<proteinExistence type="inferred from homology"/>
<evidence type="ECO:0000256" key="2">
    <source>
        <dbReference type="ARBA" id="ARBA00022598"/>
    </source>
</evidence>
<dbReference type="InterPro" id="IPR025110">
    <property type="entry name" value="AMP-bd_C"/>
</dbReference>
<dbReference type="InterPro" id="IPR000873">
    <property type="entry name" value="AMP-dep_synth/lig_dom"/>
</dbReference>
<dbReference type="SUPFAM" id="SSF56801">
    <property type="entry name" value="Acetyl-CoA synthetase-like"/>
    <property type="match status" value="1"/>
</dbReference>
<dbReference type="NCBIfam" id="NF005801">
    <property type="entry name" value="PRK07656.1"/>
    <property type="match status" value="1"/>
</dbReference>
<comment type="caution">
    <text evidence="5">The sequence shown here is derived from an EMBL/GenBank/DDBJ whole genome shotgun (WGS) entry which is preliminary data.</text>
</comment>
<dbReference type="Proteomes" id="UP001501676">
    <property type="component" value="Unassembled WGS sequence"/>
</dbReference>
<keyword evidence="6" id="KW-1185">Reference proteome</keyword>
<evidence type="ECO:0000259" key="3">
    <source>
        <dbReference type="Pfam" id="PF00501"/>
    </source>
</evidence>
<name>A0ABP6SQN0_9ACTN</name>
<dbReference type="Pfam" id="PF00501">
    <property type="entry name" value="AMP-binding"/>
    <property type="match status" value="1"/>
</dbReference>
<evidence type="ECO:0000256" key="1">
    <source>
        <dbReference type="ARBA" id="ARBA00006432"/>
    </source>
</evidence>
<comment type="similarity">
    <text evidence="1">Belongs to the ATP-dependent AMP-binding enzyme family.</text>
</comment>
<dbReference type="Pfam" id="PF13193">
    <property type="entry name" value="AMP-binding_C"/>
    <property type="match status" value="1"/>
</dbReference>
<accession>A0ABP6SQN0</accession>
<dbReference type="PANTHER" id="PTHR43201:SF5">
    <property type="entry name" value="MEDIUM-CHAIN ACYL-COA LIGASE ACSF2, MITOCHONDRIAL"/>
    <property type="match status" value="1"/>
</dbReference>
<dbReference type="Gene3D" id="3.40.50.12780">
    <property type="entry name" value="N-terminal domain of ligase-like"/>
    <property type="match status" value="1"/>
</dbReference>
<protein>
    <submittedName>
        <fullName evidence="5">FadD3 family acyl-CoA ligase</fullName>
    </submittedName>
</protein>
<dbReference type="GO" id="GO:0016874">
    <property type="term" value="F:ligase activity"/>
    <property type="evidence" value="ECO:0007669"/>
    <property type="project" value="UniProtKB-KW"/>
</dbReference>
<reference evidence="6" key="1">
    <citation type="journal article" date="2019" name="Int. J. Syst. Evol. Microbiol.">
        <title>The Global Catalogue of Microorganisms (GCM) 10K type strain sequencing project: providing services to taxonomists for standard genome sequencing and annotation.</title>
        <authorList>
            <consortium name="The Broad Institute Genomics Platform"/>
            <consortium name="The Broad Institute Genome Sequencing Center for Infectious Disease"/>
            <person name="Wu L."/>
            <person name="Ma J."/>
        </authorList>
    </citation>
    <scope>NUCLEOTIDE SEQUENCE [LARGE SCALE GENOMIC DNA]</scope>
    <source>
        <strain evidence="6">JCM 9458</strain>
    </source>
</reference>
<dbReference type="EMBL" id="BAAAYN010000003">
    <property type="protein sequence ID" value="GAA3382543.1"/>
    <property type="molecule type" value="Genomic_DNA"/>
</dbReference>
<dbReference type="Gene3D" id="3.30.300.30">
    <property type="match status" value="1"/>
</dbReference>
<dbReference type="InterPro" id="IPR020845">
    <property type="entry name" value="AMP-binding_CS"/>
</dbReference>
<dbReference type="RefSeq" id="WP_345726271.1">
    <property type="nucleotide sequence ID" value="NZ_BAAAYN010000003.1"/>
</dbReference>
<evidence type="ECO:0000313" key="6">
    <source>
        <dbReference type="Proteomes" id="UP001501676"/>
    </source>
</evidence>
<dbReference type="InterPro" id="IPR045851">
    <property type="entry name" value="AMP-bd_C_sf"/>
</dbReference>
<dbReference type="PROSITE" id="PS00455">
    <property type="entry name" value="AMP_BINDING"/>
    <property type="match status" value="1"/>
</dbReference>
<feature type="domain" description="AMP-dependent synthetase/ligase" evidence="3">
    <location>
        <begin position="14"/>
        <end position="381"/>
    </location>
</feature>
<dbReference type="InterPro" id="IPR042099">
    <property type="entry name" value="ANL_N_sf"/>
</dbReference>
<organism evidence="5 6">
    <name type="scientific">Cryptosporangium minutisporangium</name>
    <dbReference type="NCBI Taxonomy" id="113569"/>
    <lineage>
        <taxon>Bacteria</taxon>
        <taxon>Bacillati</taxon>
        <taxon>Actinomycetota</taxon>
        <taxon>Actinomycetes</taxon>
        <taxon>Cryptosporangiales</taxon>
        <taxon>Cryptosporangiaceae</taxon>
        <taxon>Cryptosporangium</taxon>
    </lineage>
</organism>
<feature type="domain" description="AMP-binding enzyme C-terminal" evidence="4">
    <location>
        <begin position="432"/>
        <end position="507"/>
    </location>
</feature>
<gene>
    <name evidence="5" type="ORF">GCM10020369_04820</name>
</gene>
<dbReference type="PANTHER" id="PTHR43201">
    <property type="entry name" value="ACYL-COA SYNTHETASE"/>
    <property type="match status" value="1"/>
</dbReference>
<sequence length="524" mass="55448">MDAEIPSTIPAALRRAVARWPNEVAVVEAGRRVTWTELADRATAVARALIGSGVSPGDRVGLWAPNSTEWIVASMGVYAAGAILAPVNTRFTGAEGAQALRTAGARTLITVTDFLDTDYVQALAVDPELLGSLDVVIMSGEPGKHIGWGEFLARGAGVDHTDAERNLTADDPSDVIFTSGTTGRPKGALLTHGASTRTYTAWSDAVGLRHGDRYLVVYPFFHCAGLKSAVLACVLRGATLVPCPVFAVDTVMRLVQEECVTMLPGPPALYQSLLNADLSGYDRSSLRLAVTGAAAVPVELVRRMRDELGFGSVVTAYGLTETHGTVTACRYDDPIEVIANTSGRPIPGMEVRIVDRDGTDIGPGEPGEVLARGFAVMRGYYGDPEATAAAIDADGWLRTGDIGVLDAAGNLRITDRIKDMFIVGGFNAYPAEIENTMLGHPGIAAVAVVGAPDERLGEVGYAFVVPRVGVAVSPDEVLGWCRGRMANYKVPRYAEVVDALPLNRTGKVEKIRLRARAAAAVEKP</sequence>